<reference evidence="5" key="1">
    <citation type="submission" date="2019-09" db="EMBL/GenBank/DDBJ databases">
        <title>Draft genome information of white flower Hibiscus syriacus.</title>
        <authorList>
            <person name="Kim Y.-M."/>
        </authorList>
    </citation>
    <scope>NUCLEOTIDE SEQUENCE [LARGE SCALE GENOMIC DNA]</scope>
    <source>
        <strain evidence="5">YM2019G1</strain>
    </source>
</reference>
<feature type="domain" description="Berberine/berberine-like" evidence="4">
    <location>
        <begin position="153"/>
        <end position="208"/>
    </location>
</feature>
<evidence type="ECO:0000256" key="1">
    <source>
        <dbReference type="ARBA" id="ARBA00022630"/>
    </source>
</evidence>
<gene>
    <name evidence="5" type="ORF">F3Y22_tig00112758pilonHSYRG00081</name>
</gene>
<dbReference type="PANTHER" id="PTHR32448">
    <property type="entry name" value="OS08G0158400 PROTEIN"/>
    <property type="match status" value="1"/>
</dbReference>
<keyword evidence="3" id="KW-0560">Oxidoreductase</keyword>
<keyword evidence="6" id="KW-1185">Reference proteome</keyword>
<dbReference type="Pfam" id="PF08031">
    <property type="entry name" value="BBE"/>
    <property type="match status" value="1"/>
</dbReference>
<dbReference type="AlphaFoldDB" id="A0A6A2X6D9"/>
<dbReference type="Proteomes" id="UP000436088">
    <property type="component" value="Unassembled WGS sequence"/>
</dbReference>
<dbReference type="InterPro" id="IPR012951">
    <property type="entry name" value="BBE"/>
</dbReference>
<comment type="caution">
    <text evidence="5">The sequence shown here is derived from an EMBL/GenBank/DDBJ whole genome shotgun (WGS) entry which is preliminary data.</text>
</comment>
<accession>A0A6A2X6D9</accession>
<proteinExistence type="predicted"/>
<evidence type="ECO:0000259" key="4">
    <source>
        <dbReference type="Pfam" id="PF08031"/>
    </source>
</evidence>
<dbReference type="EMBL" id="VEPZ02001645">
    <property type="protein sequence ID" value="KAE8664580.1"/>
    <property type="molecule type" value="Genomic_DNA"/>
</dbReference>
<evidence type="ECO:0000313" key="5">
    <source>
        <dbReference type="EMBL" id="KAE8664580.1"/>
    </source>
</evidence>
<organism evidence="5 6">
    <name type="scientific">Hibiscus syriacus</name>
    <name type="common">Rose of Sharon</name>
    <dbReference type="NCBI Taxonomy" id="106335"/>
    <lineage>
        <taxon>Eukaryota</taxon>
        <taxon>Viridiplantae</taxon>
        <taxon>Streptophyta</taxon>
        <taxon>Embryophyta</taxon>
        <taxon>Tracheophyta</taxon>
        <taxon>Spermatophyta</taxon>
        <taxon>Magnoliopsida</taxon>
        <taxon>eudicotyledons</taxon>
        <taxon>Gunneridae</taxon>
        <taxon>Pentapetalae</taxon>
        <taxon>rosids</taxon>
        <taxon>malvids</taxon>
        <taxon>Malvales</taxon>
        <taxon>Malvaceae</taxon>
        <taxon>Malvoideae</taxon>
        <taxon>Hibiscus</taxon>
    </lineage>
</organism>
<protein>
    <submittedName>
        <fullName evidence="5">FAD-binding and BBE domain-containing protein</fullName>
    </submittedName>
</protein>
<evidence type="ECO:0000313" key="6">
    <source>
        <dbReference type="Proteomes" id="UP000436088"/>
    </source>
</evidence>
<keyword evidence="1" id="KW-0285">Flavoprotein</keyword>
<sequence length="211" mass="23614">MNANLPELGLQRSDCLETSWVKSTVYWAGFANGTSIDVLLNSVPANTMLYKTKSDYYKAVIPEHGLETLWEVLMDIGNVIVIMNPYGGRMDEISESETAFAHRGGNFFMAQYTVHWSESDGGISAEGRYVDLSRRFFRTMAPYASSNPRAALVNYRDLDIGSNESGETDLEVAKGYGAKYFKNNFMRLAGAKAMIDPENFFKNEQSIPPLK</sequence>
<evidence type="ECO:0000256" key="3">
    <source>
        <dbReference type="ARBA" id="ARBA00023002"/>
    </source>
</evidence>
<name>A0A6A2X6D9_HIBSY</name>
<evidence type="ECO:0000256" key="2">
    <source>
        <dbReference type="ARBA" id="ARBA00022827"/>
    </source>
</evidence>
<dbReference type="GO" id="GO:0050660">
    <property type="term" value="F:flavin adenine dinucleotide binding"/>
    <property type="evidence" value="ECO:0007669"/>
    <property type="project" value="InterPro"/>
</dbReference>
<dbReference type="GO" id="GO:0016491">
    <property type="term" value="F:oxidoreductase activity"/>
    <property type="evidence" value="ECO:0007669"/>
    <property type="project" value="UniProtKB-KW"/>
</dbReference>
<keyword evidence="2" id="KW-0274">FAD</keyword>
<dbReference type="Gene3D" id="3.40.462.20">
    <property type="match status" value="1"/>
</dbReference>